<dbReference type="Proteomes" id="UP000263012">
    <property type="component" value="Chromosome"/>
</dbReference>
<sequence length="270" mass="29106">MEHATFEPVPDRARAKPGTVYLIGAGPGDPDLLTVRARYLIETADVILHDALVRETLVECLPKSATVLDVGKRVDHKTPQEQINRLMAAHADDGDAVVRLKGGDPFVFGRGGEEAQYLATQDIHFEIVPGISSATAAPGIAGIPLTHREVSSRFTVITGHETPEKEESTLEWDALARHVDGGGTLVILMGVRTLDRNVRALRENSLDGDTPVAVIQKASWEAQHVVRATLDSVVDRVEESEIGSPATVVIGDVIGVYDDIDGSLREFEPA</sequence>
<comment type="similarity">
    <text evidence="7">Belongs to the precorrin methyltransferase family.</text>
</comment>
<comment type="subunit">
    <text evidence="1">Homodimer.</text>
</comment>
<dbReference type="Pfam" id="PF00590">
    <property type="entry name" value="TP_methylase"/>
    <property type="match status" value="1"/>
</dbReference>
<organism evidence="9 10">
    <name type="scientific">Halalkaliarchaeum desulfuricum</name>
    <dbReference type="NCBI Taxonomy" id="2055893"/>
    <lineage>
        <taxon>Archaea</taxon>
        <taxon>Methanobacteriati</taxon>
        <taxon>Methanobacteriota</taxon>
        <taxon>Stenosarchaea group</taxon>
        <taxon>Halobacteria</taxon>
        <taxon>Halobacteriales</taxon>
        <taxon>Haloferacaceae</taxon>
        <taxon>Halalkaliarchaeum</taxon>
    </lineage>
</organism>
<dbReference type="SUPFAM" id="SSF53790">
    <property type="entry name" value="Tetrapyrrole methylase"/>
    <property type="match status" value="1"/>
</dbReference>
<dbReference type="EC" id="2.1.1.107" evidence="2"/>
<dbReference type="RefSeq" id="WP_119821434.1">
    <property type="nucleotide sequence ID" value="NZ_CP025066.1"/>
</dbReference>
<dbReference type="GO" id="GO:0004851">
    <property type="term" value="F:uroporphyrin-III C-methyltransferase activity"/>
    <property type="evidence" value="ECO:0007669"/>
    <property type="project" value="UniProtKB-EC"/>
</dbReference>
<reference evidence="10" key="1">
    <citation type="submission" date="2017-11" db="EMBL/GenBank/DDBJ databases">
        <title>Phenotypic and genomic properties of facultatively anaerobic sulfur-reducing natronoarchaea from hypersaline soda lakes.</title>
        <authorList>
            <person name="Sorokin D.Y."/>
            <person name="Kublanov I.V."/>
            <person name="Roman P."/>
            <person name="Sinninghe Damste J.S."/>
            <person name="Golyshin P.N."/>
            <person name="Rojo D."/>
            <person name="Ciordia S."/>
            <person name="Mena M.D.C."/>
            <person name="Ferrer M."/>
            <person name="Messina E."/>
            <person name="Smedile F."/>
            <person name="La Spada G."/>
            <person name="La Cono V."/>
            <person name="Yakimov M.M."/>
        </authorList>
    </citation>
    <scope>NUCLEOTIDE SEQUENCE [LARGE SCALE GENOMIC DNA]</scope>
    <source>
        <strain evidence="10">AArc-Sl</strain>
    </source>
</reference>
<feature type="domain" description="Tetrapyrrole methylase" evidence="8">
    <location>
        <begin position="19"/>
        <end position="232"/>
    </location>
</feature>
<keyword evidence="3 7" id="KW-0489">Methyltransferase</keyword>
<keyword evidence="10" id="KW-1185">Reference proteome</keyword>
<accession>A0A343TNX9</accession>
<dbReference type="CDD" id="cd11642">
    <property type="entry name" value="SUMT"/>
    <property type="match status" value="1"/>
</dbReference>
<dbReference type="InterPro" id="IPR014777">
    <property type="entry name" value="4pyrrole_Mease_sub1"/>
</dbReference>
<dbReference type="GeneID" id="37879559"/>
<dbReference type="PANTHER" id="PTHR45790">
    <property type="entry name" value="SIROHEME SYNTHASE-RELATED"/>
    <property type="match status" value="1"/>
</dbReference>
<evidence type="ECO:0000256" key="3">
    <source>
        <dbReference type="ARBA" id="ARBA00022603"/>
    </source>
</evidence>
<gene>
    <name evidence="9" type="primary">cobA2</name>
    <name evidence="9" type="ORF">AArcSl_3195</name>
</gene>
<evidence type="ECO:0000313" key="10">
    <source>
        <dbReference type="Proteomes" id="UP000263012"/>
    </source>
</evidence>
<keyword evidence="5" id="KW-0949">S-adenosyl-L-methionine</keyword>
<dbReference type="InterPro" id="IPR006366">
    <property type="entry name" value="CobA/CysG_C"/>
</dbReference>
<dbReference type="EMBL" id="CP025066">
    <property type="protein sequence ID" value="AUX10801.1"/>
    <property type="molecule type" value="Genomic_DNA"/>
</dbReference>
<dbReference type="GO" id="GO:0032259">
    <property type="term" value="P:methylation"/>
    <property type="evidence" value="ECO:0007669"/>
    <property type="project" value="UniProtKB-KW"/>
</dbReference>
<evidence type="ECO:0000256" key="7">
    <source>
        <dbReference type="RuleBase" id="RU003960"/>
    </source>
</evidence>
<evidence type="ECO:0000256" key="2">
    <source>
        <dbReference type="ARBA" id="ARBA00012162"/>
    </source>
</evidence>
<dbReference type="InterPro" id="IPR050161">
    <property type="entry name" value="Siro_Cobalamin_biosynth"/>
</dbReference>
<dbReference type="NCBIfam" id="TIGR01469">
    <property type="entry name" value="cobA_cysG_Cterm"/>
    <property type="match status" value="1"/>
</dbReference>
<evidence type="ECO:0000259" key="8">
    <source>
        <dbReference type="Pfam" id="PF00590"/>
    </source>
</evidence>
<dbReference type="InterPro" id="IPR014776">
    <property type="entry name" value="4pyrrole_Mease_sub2"/>
</dbReference>
<dbReference type="KEGG" id="hdf:AArcSl_3195"/>
<dbReference type="OrthoDB" id="24444at2157"/>
<evidence type="ECO:0000256" key="4">
    <source>
        <dbReference type="ARBA" id="ARBA00022679"/>
    </source>
</evidence>
<dbReference type="NCBIfam" id="NF004790">
    <property type="entry name" value="PRK06136.1"/>
    <property type="match status" value="1"/>
</dbReference>
<dbReference type="InterPro" id="IPR035996">
    <property type="entry name" value="4pyrrol_Methylase_sf"/>
</dbReference>
<proteinExistence type="inferred from homology"/>
<evidence type="ECO:0000256" key="5">
    <source>
        <dbReference type="ARBA" id="ARBA00022691"/>
    </source>
</evidence>
<dbReference type="PROSITE" id="PS00839">
    <property type="entry name" value="SUMT_1"/>
    <property type="match status" value="1"/>
</dbReference>
<name>A0A343TNX9_9EURY</name>
<evidence type="ECO:0000256" key="1">
    <source>
        <dbReference type="ARBA" id="ARBA00011738"/>
    </source>
</evidence>
<evidence type="ECO:0000256" key="6">
    <source>
        <dbReference type="ARBA" id="ARBA00023244"/>
    </source>
</evidence>
<dbReference type="FunFam" id="3.40.1010.10:FF:000001">
    <property type="entry name" value="Siroheme synthase"/>
    <property type="match status" value="1"/>
</dbReference>
<keyword evidence="6" id="KW-0627">Porphyrin biosynthesis</keyword>
<dbReference type="AlphaFoldDB" id="A0A343TNX9"/>
<dbReference type="InterPro" id="IPR000878">
    <property type="entry name" value="4pyrrol_Mease"/>
</dbReference>
<dbReference type="InterPro" id="IPR003043">
    <property type="entry name" value="Uropor_MeTrfase_CS"/>
</dbReference>
<protein>
    <recommendedName>
        <fullName evidence="2">uroporphyrinogen-III C-methyltransferase</fullName>
        <ecNumber evidence="2">2.1.1.107</ecNumber>
    </recommendedName>
</protein>
<keyword evidence="4 7" id="KW-0808">Transferase</keyword>
<dbReference type="GO" id="GO:0019354">
    <property type="term" value="P:siroheme biosynthetic process"/>
    <property type="evidence" value="ECO:0007669"/>
    <property type="project" value="InterPro"/>
</dbReference>
<evidence type="ECO:0000313" key="9">
    <source>
        <dbReference type="EMBL" id="AUX10801.1"/>
    </source>
</evidence>
<dbReference type="Gene3D" id="3.30.950.10">
    <property type="entry name" value="Methyltransferase, Cobalt-precorrin-4 Transmethylase, Domain 2"/>
    <property type="match status" value="1"/>
</dbReference>
<dbReference type="Gene3D" id="3.40.1010.10">
    <property type="entry name" value="Cobalt-precorrin-4 Transmethylase, Domain 1"/>
    <property type="match status" value="1"/>
</dbReference>
<dbReference type="PANTHER" id="PTHR45790:SF3">
    <property type="entry name" value="S-ADENOSYL-L-METHIONINE-DEPENDENT UROPORPHYRINOGEN III METHYLTRANSFERASE, CHLOROPLASTIC"/>
    <property type="match status" value="1"/>
</dbReference>
<dbReference type="PROSITE" id="PS00840">
    <property type="entry name" value="SUMT_2"/>
    <property type="match status" value="1"/>
</dbReference>